<dbReference type="AlphaFoldDB" id="A0A4V5N6Y2"/>
<feature type="region of interest" description="Disordered" evidence="1">
    <location>
        <begin position="1"/>
        <end position="20"/>
    </location>
</feature>
<protein>
    <recommendedName>
        <fullName evidence="4">Phosphoglycerate mutase-like protein</fullName>
    </recommendedName>
</protein>
<dbReference type="Gene3D" id="3.40.50.1240">
    <property type="entry name" value="Phosphoglycerate mutase-like"/>
    <property type="match status" value="1"/>
</dbReference>
<dbReference type="InterPro" id="IPR051710">
    <property type="entry name" value="Phosphatase_SH3-domain"/>
</dbReference>
<dbReference type="CDD" id="cd07067">
    <property type="entry name" value="HP_PGM_like"/>
    <property type="match status" value="1"/>
</dbReference>
<dbReference type="SUPFAM" id="SSF53254">
    <property type="entry name" value="Phosphoglycerate mutase-like"/>
    <property type="match status" value="1"/>
</dbReference>
<dbReference type="PANTHER" id="PTHR16469:SF51">
    <property type="entry name" value="TRANSCRIPTION FACTOR TAU 55 KDA SUBUNIT"/>
    <property type="match status" value="1"/>
</dbReference>
<feature type="compositionally biased region" description="Polar residues" evidence="1">
    <location>
        <begin position="1"/>
        <end position="14"/>
    </location>
</feature>
<feature type="compositionally biased region" description="Basic and acidic residues" evidence="1">
    <location>
        <begin position="271"/>
        <end position="285"/>
    </location>
</feature>
<dbReference type="EMBL" id="NAJP01000057">
    <property type="protein sequence ID" value="TKA36749.1"/>
    <property type="molecule type" value="Genomic_DNA"/>
</dbReference>
<reference evidence="2 3" key="1">
    <citation type="submission" date="2017-03" db="EMBL/GenBank/DDBJ databases">
        <title>Genomes of endolithic fungi from Antarctica.</title>
        <authorList>
            <person name="Coleine C."/>
            <person name="Masonjones S."/>
            <person name="Stajich J.E."/>
        </authorList>
    </citation>
    <scope>NUCLEOTIDE SEQUENCE [LARGE SCALE GENOMIC DNA]</scope>
    <source>
        <strain evidence="2 3">CCFEE 5311</strain>
    </source>
</reference>
<gene>
    <name evidence="2" type="ORF">B0A54_11618</name>
</gene>
<evidence type="ECO:0008006" key="4">
    <source>
        <dbReference type="Google" id="ProtNLM"/>
    </source>
</evidence>
<dbReference type="PANTHER" id="PTHR16469">
    <property type="entry name" value="UBIQUITIN-ASSOCIATED AND SH3 DOMAIN-CONTAINING BA-RELATED"/>
    <property type="match status" value="1"/>
</dbReference>
<comment type="caution">
    <text evidence="2">The sequence shown here is derived from an EMBL/GenBank/DDBJ whole genome shotgun (WGS) entry which is preliminary data.</text>
</comment>
<dbReference type="InterPro" id="IPR013078">
    <property type="entry name" value="His_Pase_superF_clade-1"/>
</dbReference>
<dbReference type="Proteomes" id="UP000310066">
    <property type="component" value="Unassembled WGS sequence"/>
</dbReference>
<evidence type="ECO:0000256" key="1">
    <source>
        <dbReference type="SAM" id="MobiDB-lite"/>
    </source>
</evidence>
<dbReference type="InterPro" id="IPR029033">
    <property type="entry name" value="His_PPase_superfam"/>
</dbReference>
<evidence type="ECO:0000313" key="3">
    <source>
        <dbReference type="Proteomes" id="UP000310066"/>
    </source>
</evidence>
<feature type="region of interest" description="Disordered" evidence="1">
    <location>
        <begin position="263"/>
        <end position="285"/>
    </location>
</feature>
<name>A0A4V5N6Y2_9PEZI</name>
<dbReference type="STRING" id="329885.A0A4V5N6Y2"/>
<dbReference type="OrthoDB" id="414418at2759"/>
<feature type="region of interest" description="Disordered" evidence="1">
    <location>
        <begin position="335"/>
        <end position="363"/>
    </location>
</feature>
<sequence>MISTRWNSTASPNDINGHGFSEAHIKRMNQRRRTAQKHRYRLKPPMYRSNWVVDPETGTYSSNIRSPTGIPSDPALASYGVRQAEQLATHLLHVDPPIDLIYSSPFYRCLQTLLPYTTALSDAKGEENVKILVERGIGEFYGKARFDHPSPAPLSVLRTHFTQLNPASASSSKDLDPIIVPSTKGETIPQLHDRLAYCLSHLIARADADPSGPKSLLICTHAASMICIGRALTGVMPADEGEQDFKCFTCSFSKFVRRRRSGEEAGSQKAVEWDPERPEDVPDVGWRDGKGVGGGWECKVNGDCSFLENGEERGWRFSGDESFLQDLNAFNDKVNTAGSEEAANRPAATASGSNEGVGGKGKL</sequence>
<proteinExistence type="predicted"/>
<dbReference type="Pfam" id="PF00300">
    <property type="entry name" value="His_Phos_1"/>
    <property type="match status" value="1"/>
</dbReference>
<accession>A0A4V5N6Y2</accession>
<evidence type="ECO:0000313" key="2">
    <source>
        <dbReference type="EMBL" id="TKA36749.1"/>
    </source>
</evidence>
<organism evidence="2 3">
    <name type="scientific">Friedmanniomyces endolithicus</name>
    <dbReference type="NCBI Taxonomy" id="329885"/>
    <lineage>
        <taxon>Eukaryota</taxon>
        <taxon>Fungi</taxon>
        <taxon>Dikarya</taxon>
        <taxon>Ascomycota</taxon>
        <taxon>Pezizomycotina</taxon>
        <taxon>Dothideomycetes</taxon>
        <taxon>Dothideomycetidae</taxon>
        <taxon>Mycosphaerellales</taxon>
        <taxon>Teratosphaeriaceae</taxon>
        <taxon>Friedmanniomyces</taxon>
    </lineage>
</organism>